<dbReference type="RefSeq" id="WP_085548538.1">
    <property type="nucleotide sequence ID" value="NZ_FXAR01000001.1"/>
</dbReference>
<keyword evidence="2" id="KW-0808">Transferase</keyword>
<dbReference type="Proteomes" id="UP000193309">
    <property type="component" value="Unassembled WGS sequence"/>
</dbReference>
<dbReference type="PANTHER" id="PTHR18964">
    <property type="entry name" value="ROK (REPRESSOR, ORF, KINASE) FAMILY"/>
    <property type="match status" value="1"/>
</dbReference>
<name>A0A1X7I4I5_9CORY</name>
<dbReference type="Pfam" id="PF00480">
    <property type="entry name" value="ROK"/>
    <property type="match status" value="1"/>
</dbReference>
<dbReference type="EMBL" id="FXAR01000001">
    <property type="protein sequence ID" value="SMG08906.1"/>
    <property type="molecule type" value="Genomic_DNA"/>
</dbReference>
<comment type="similarity">
    <text evidence="1">Belongs to the ROK (NagC/XylR) family.</text>
</comment>
<dbReference type="InterPro" id="IPR000600">
    <property type="entry name" value="ROK"/>
</dbReference>
<protein>
    <submittedName>
        <fullName evidence="2">Glucokinase</fullName>
    </submittedName>
</protein>
<dbReference type="SUPFAM" id="SSF53067">
    <property type="entry name" value="Actin-like ATPase domain"/>
    <property type="match status" value="1"/>
</dbReference>
<dbReference type="STRING" id="1610489.SAMN06295981_0381"/>
<sequence>MNTVGFDIGGTQCRAALVTESGEILEQRSVPTPRTADALEDTIAALVDELRPHEPGAVGLAVAGFLDPQREIVRFAPHLPWRDTPVRARLQERLGLPVAMEHDANSAAWGEYRFGSAQGAGTWVFFTVGTGIGAALMIDGRIFRGAFGTAPEFGHLTVVPDGRRCACGKRGCLERYASGTALADTAQAHGMPPGLSGHAIMSVARGGDERARAVLADFAGWLGQGLSIVADVLDPELIVLGGGVAADADLFLAGAVEKMGRSIVGAGHRRLPVVGTAELGANAGMIGVSDLARTET</sequence>
<accession>A0A1X7I4I5</accession>
<evidence type="ECO:0000313" key="3">
    <source>
        <dbReference type="Proteomes" id="UP000193309"/>
    </source>
</evidence>
<reference evidence="3" key="1">
    <citation type="submission" date="2017-04" db="EMBL/GenBank/DDBJ databases">
        <authorList>
            <person name="Varghese N."/>
            <person name="Submissions S."/>
        </authorList>
    </citation>
    <scope>NUCLEOTIDE SEQUENCE [LARGE SCALE GENOMIC DNA]</scope>
    <source>
        <strain evidence="3">VDS</strain>
    </source>
</reference>
<dbReference type="GO" id="GO:0016301">
    <property type="term" value="F:kinase activity"/>
    <property type="evidence" value="ECO:0007669"/>
    <property type="project" value="UniProtKB-KW"/>
</dbReference>
<proteinExistence type="inferred from homology"/>
<gene>
    <name evidence="2" type="ORF">SAMN06295981_0381</name>
</gene>
<dbReference type="OrthoDB" id="9810372at2"/>
<dbReference type="InterPro" id="IPR043129">
    <property type="entry name" value="ATPase_NBD"/>
</dbReference>
<evidence type="ECO:0000256" key="1">
    <source>
        <dbReference type="ARBA" id="ARBA00006479"/>
    </source>
</evidence>
<dbReference type="PANTHER" id="PTHR18964:SF173">
    <property type="entry name" value="GLUCOKINASE"/>
    <property type="match status" value="1"/>
</dbReference>
<evidence type="ECO:0000313" key="2">
    <source>
        <dbReference type="EMBL" id="SMG08906.1"/>
    </source>
</evidence>
<keyword evidence="3" id="KW-1185">Reference proteome</keyword>
<organism evidence="2 3">
    <name type="scientific">Corynebacterium pollutisoli</name>
    <dbReference type="NCBI Taxonomy" id="1610489"/>
    <lineage>
        <taxon>Bacteria</taxon>
        <taxon>Bacillati</taxon>
        <taxon>Actinomycetota</taxon>
        <taxon>Actinomycetes</taxon>
        <taxon>Mycobacteriales</taxon>
        <taxon>Corynebacteriaceae</taxon>
        <taxon>Corynebacterium</taxon>
    </lineage>
</organism>
<dbReference type="PROSITE" id="PS01125">
    <property type="entry name" value="ROK"/>
    <property type="match status" value="1"/>
</dbReference>
<keyword evidence="2" id="KW-0418">Kinase</keyword>
<dbReference type="AlphaFoldDB" id="A0A1X7I4I5"/>
<dbReference type="Gene3D" id="3.30.420.40">
    <property type="match status" value="2"/>
</dbReference>
<dbReference type="InterPro" id="IPR049874">
    <property type="entry name" value="ROK_cs"/>
</dbReference>
<dbReference type="CDD" id="cd24061">
    <property type="entry name" value="ASKHA_NBD_ROK_SgGLK-like"/>
    <property type="match status" value="1"/>
</dbReference>